<dbReference type="SUPFAM" id="SSF53756">
    <property type="entry name" value="UDP-Glycosyltransferase/glycogen phosphorylase"/>
    <property type="match status" value="1"/>
</dbReference>
<gene>
    <name evidence="1" type="ORF">FHS31_001160</name>
</gene>
<proteinExistence type="predicted"/>
<accession>A0ABX0TTS9</accession>
<evidence type="ECO:0000313" key="1">
    <source>
        <dbReference type="EMBL" id="NIJ07564.1"/>
    </source>
</evidence>
<dbReference type="Proteomes" id="UP000727456">
    <property type="component" value="Unassembled WGS sequence"/>
</dbReference>
<evidence type="ECO:0000313" key="2">
    <source>
        <dbReference type="Proteomes" id="UP000727456"/>
    </source>
</evidence>
<evidence type="ECO:0008006" key="3">
    <source>
        <dbReference type="Google" id="ProtNLM"/>
    </source>
</evidence>
<sequence>MFVPAVEFIRPRRLSVMRVGFLFNHDQVHQVAHALPTALAVIADHPEAEVVIAATNEPLRQEILRLAARMDRRVDVVLLRLRRRSTRLWAALFDKVLPITKLGVYRDNLDFFRGLDALVVAEKTSLLLKTRYGLEHLKLIHTRHGAGDRAIGFNKASARFDHVLVSGKKVRDRLIADAGLESDQLSTIGYPKFDLLPARRPSLPIQRNGRPTVLYNPHVSPHLSSWFKHGQAVLEWFAGHPEYNLIFAPHVMLFHRSLVLTIDKFRVDRVGVIPSYILNAPNIHIDLGSSACTDMTYTAAADIYLGDVSSQVYEFFHTPRPCIFLDSHGVDYRGDASYKHWRAGEVIGSPSDLGEALDRAFDEHAYYGRIQRQLFDESFALTAEPSSTRAARAIMGVLNPVAPVELFPQQVAVPNEDRLAVA</sequence>
<dbReference type="Gene3D" id="3.40.50.12580">
    <property type="match status" value="1"/>
</dbReference>
<dbReference type="EMBL" id="JAAOZC010000002">
    <property type="protein sequence ID" value="NIJ07564.1"/>
    <property type="molecule type" value="Genomic_DNA"/>
</dbReference>
<reference evidence="1 2" key="1">
    <citation type="submission" date="2020-03" db="EMBL/GenBank/DDBJ databases">
        <title>Genomic Encyclopedia of Type Strains, Phase III (KMG-III): the genomes of soil and plant-associated and newly described type strains.</title>
        <authorList>
            <person name="Whitman W."/>
        </authorList>
    </citation>
    <scope>NUCLEOTIDE SEQUENCE [LARGE SCALE GENOMIC DNA]</scope>
    <source>
        <strain evidence="1 2">CECT 8804</strain>
    </source>
</reference>
<protein>
    <recommendedName>
        <fullName evidence="3">Glycosyl transferase</fullName>
    </recommendedName>
</protein>
<comment type="caution">
    <text evidence="1">The sequence shown here is derived from an EMBL/GenBank/DDBJ whole genome shotgun (WGS) entry which is preliminary data.</text>
</comment>
<organism evidence="1 2">
    <name type="scientific">Sphingomonas vulcanisoli</name>
    <dbReference type="NCBI Taxonomy" id="1658060"/>
    <lineage>
        <taxon>Bacteria</taxon>
        <taxon>Pseudomonadati</taxon>
        <taxon>Pseudomonadota</taxon>
        <taxon>Alphaproteobacteria</taxon>
        <taxon>Sphingomonadales</taxon>
        <taxon>Sphingomonadaceae</taxon>
        <taxon>Sphingomonas</taxon>
    </lineage>
</organism>
<dbReference type="InterPro" id="IPR043148">
    <property type="entry name" value="TagF_C"/>
</dbReference>
<name>A0ABX0TTS9_9SPHN</name>
<dbReference type="RefSeq" id="WP_243843288.1">
    <property type="nucleotide sequence ID" value="NZ_JAAOZC010000002.1"/>
</dbReference>
<keyword evidence="2" id="KW-1185">Reference proteome</keyword>